<reference evidence="1 2" key="1">
    <citation type="submission" date="2014-12" db="EMBL/GenBank/DDBJ databases">
        <title>Genome sequence of Morococcus cerebrosus.</title>
        <authorList>
            <person name="Shin S.-K."/>
            <person name="Yi H."/>
        </authorList>
    </citation>
    <scope>NUCLEOTIDE SEQUENCE [LARGE SCALE GENOMIC DNA]</scope>
    <source>
        <strain evidence="1 2">CIP 81.93</strain>
    </source>
</reference>
<proteinExistence type="predicted"/>
<dbReference type="Proteomes" id="UP000031390">
    <property type="component" value="Unassembled WGS sequence"/>
</dbReference>
<accession>A0A0C1EDB0</accession>
<evidence type="ECO:0000313" key="2">
    <source>
        <dbReference type="Proteomes" id="UP000031390"/>
    </source>
</evidence>
<gene>
    <name evidence="1" type="ORF">MCC93_18270</name>
</gene>
<dbReference type="AlphaFoldDB" id="A0A0C1EDB0"/>
<name>A0A0C1EDB0_9NEIS</name>
<protein>
    <submittedName>
        <fullName evidence="1">Uncharacterized protein</fullName>
    </submittedName>
</protein>
<evidence type="ECO:0000313" key="1">
    <source>
        <dbReference type="EMBL" id="KIC06773.1"/>
    </source>
</evidence>
<comment type="caution">
    <text evidence="1">The sequence shown here is derived from an EMBL/GenBank/DDBJ whole genome shotgun (WGS) entry which is preliminary data.</text>
</comment>
<sequence length="38" mass="4190">MGGVGFINPNIKRSSEKVSDDLMAWGRESYSSFPSPLE</sequence>
<organism evidence="1 2">
    <name type="scientific">Morococcus cerebrosus</name>
    <dbReference type="NCBI Taxonomy" id="1056807"/>
    <lineage>
        <taxon>Bacteria</taxon>
        <taxon>Pseudomonadati</taxon>
        <taxon>Pseudomonadota</taxon>
        <taxon>Betaproteobacteria</taxon>
        <taxon>Neisseriales</taxon>
        <taxon>Neisseriaceae</taxon>
        <taxon>Morococcus</taxon>
    </lineage>
</organism>
<dbReference type="EMBL" id="JUFZ01000086">
    <property type="protein sequence ID" value="KIC06773.1"/>
    <property type="molecule type" value="Genomic_DNA"/>
</dbReference>